<name>A0A6A5KDQ5_9PLEO</name>
<dbReference type="Gene3D" id="1.10.510.10">
    <property type="entry name" value="Transferase(Phosphotransferase) domain 1"/>
    <property type="match status" value="1"/>
</dbReference>
<dbReference type="PROSITE" id="PS50181">
    <property type="entry name" value="FBOX"/>
    <property type="match status" value="1"/>
</dbReference>
<gene>
    <name evidence="4" type="ORF">BDW02DRAFT_501189</name>
</gene>
<reference evidence="4" key="1">
    <citation type="submission" date="2020-01" db="EMBL/GenBank/DDBJ databases">
        <authorList>
            <consortium name="DOE Joint Genome Institute"/>
            <person name="Haridas S."/>
            <person name="Albert R."/>
            <person name="Binder M."/>
            <person name="Bloem J."/>
            <person name="Labutti K."/>
            <person name="Salamov A."/>
            <person name="Andreopoulos B."/>
            <person name="Baker S.E."/>
            <person name="Barry K."/>
            <person name="Bills G."/>
            <person name="Bluhm B.H."/>
            <person name="Cannon C."/>
            <person name="Castanera R."/>
            <person name="Culley D.E."/>
            <person name="Daum C."/>
            <person name="Ezra D."/>
            <person name="Gonzalez J.B."/>
            <person name="Henrissat B."/>
            <person name="Kuo A."/>
            <person name="Liang C."/>
            <person name="Lipzen A."/>
            <person name="Lutzoni F."/>
            <person name="Magnuson J."/>
            <person name="Mondo S."/>
            <person name="Nolan M."/>
            <person name="Ohm R."/>
            <person name="Pangilinan J."/>
            <person name="Park H.-J."/>
            <person name="Ramirez L."/>
            <person name="Alfaro M."/>
            <person name="Sun H."/>
            <person name="Tritt A."/>
            <person name="Yoshinaga Y."/>
            <person name="Zwiers L.-H."/>
            <person name="Turgeon B.G."/>
            <person name="Goodwin S.B."/>
            <person name="Spatafora J.W."/>
            <person name="Crous P.W."/>
            <person name="Grigoriev I.V."/>
        </authorList>
    </citation>
    <scope>NUCLEOTIDE SEQUENCE</scope>
    <source>
        <strain evidence="4">P77</strain>
    </source>
</reference>
<sequence length="577" mass="65426">MEEEPLSKSQLEDLTYPCPRLRDFILDDNLPALGSPPGNGHIRKLPKVDLGTLVVLPLELLQALLSHLNLYTLTGFRRVNRRAIEAVESIPQYKAVTTHARNVLRGILSIETGQWISCETVYEKLCTAECEECGDFGGYLYILTCKRVCFLCFSEGKRYLPQRRSHAIRKFGVNRQILNTLPCMRSIPGTYSPNEKKCHERLALVDSESAYRAGITLHGSFSAMEQYVSNKSAQKLQEFNRRTSQATAEGSGPTTRRLRRPRTEDLFDGRSGNPMRFMAIVRMPWLNRVSQELDDCTQQKSLYSNSSSAYSMPGTIPDIQLLQASVDPEDQSEFRILVDQKFVKYLTIDPGLYDVDDMCFGPSLISMLPHLPPGDWNEGHISHNTPNGRPHFARVTKAQLLGVTNLWHPLQIDHLELHMGQKLRSNVYEATCPRFNSTIIAKFARFAWERPQLDAETSAYQWIENHQIGPKFLGHLSEEGRVIGFIIERITDCRHATPEDLSLCQLTLLRLHKLGIEHGDINKHNFLIHDGKATLIDFDNSTLYSDAKTLDEEFQALQEELRDTSGRGGRIVESDAA</sequence>
<feature type="domain" description="F-box" evidence="3">
    <location>
        <begin position="50"/>
        <end position="96"/>
    </location>
</feature>
<evidence type="ECO:0000259" key="3">
    <source>
        <dbReference type="PROSITE" id="PS50181"/>
    </source>
</evidence>
<accession>A0A6A5KDQ5</accession>
<proteinExistence type="predicted"/>
<protein>
    <recommendedName>
        <fullName evidence="3">F-box domain-containing protein</fullName>
    </recommendedName>
</protein>
<dbReference type="InterPro" id="IPR001810">
    <property type="entry name" value="F-box_dom"/>
</dbReference>
<dbReference type="Pfam" id="PF06293">
    <property type="entry name" value="Kdo"/>
    <property type="match status" value="1"/>
</dbReference>
<dbReference type="SUPFAM" id="SSF56112">
    <property type="entry name" value="Protein kinase-like (PK-like)"/>
    <property type="match status" value="1"/>
</dbReference>
<feature type="region of interest" description="Disordered" evidence="2">
    <location>
        <begin position="239"/>
        <end position="258"/>
    </location>
</feature>
<keyword evidence="1" id="KW-0175">Coiled coil</keyword>
<dbReference type="EMBL" id="ML975323">
    <property type="protein sequence ID" value="KAF1833172.1"/>
    <property type="molecule type" value="Genomic_DNA"/>
</dbReference>
<dbReference type="InterPro" id="IPR011009">
    <property type="entry name" value="Kinase-like_dom_sf"/>
</dbReference>
<evidence type="ECO:0000313" key="4">
    <source>
        <dbReference type="EMBL" id="KAF1833172.1"/>
    </source>
</evidence>
<evidence type="ECO:0000256" key="1">
    <source>
        <dbReference type="SAM" id="Coils"/>
    </source>
</evidence>
<evidence type="ECO:0000313" key="5">
    <source>
        <dbReference type="Proteomes" id="UP000800040"/>
    </source>
</evidence>
<feature type="compositionally biased region" description="Polar residues" evidence="2">
    <location>
        <begin position="239"/>
        <end position="248"/>
    </location>
</feature>
<evidence type="ECO:0000256" key="2">
    <source>
        <dbReference type="SAM" id="MobiDB-lite"/>
    </source>
</evidence>
<dbReference type="Proteomes" id="UP000800040">
    <property type="component" value="Unassembled WGS sequence"/>
</dbReference>
<dbReference type="AlphaFoldDB" id="A0A6A5KDQ5"/>
<organism evidence="4 5">
    <name type="scientific">Decorospora gaudefroyi</name>
    <dbReference type="NCBI Taxonomy" id="184978"/>
    <lineage>
        <taxon>Eukaryota</taxon>
        <taxon>Fungi</taxon>
        <taxon>Dikarya</taxon>
        <taxon>Ascomycota</taxon>
        <taxon>Pezizomycotina</taxon>
        <taxon>Dothideomycetes</taxon>
        <taxon>Pleosporomycetidae</taxon>
        <taxon>Pleosporales</taxon>
        <taxon>Pleosporineae</taxon>
        <taxon>Pleosporaceae</taxon>
        <taxon>Decorospora</taxon>
    </lineage>
</organism>
<keyword evidence="5" id="KW-1185">Reference proteome</keyword>
<dbReference type="OrthoDB" id="2687876at2759"/>
<feature type="coiled-coil region" evidence="1">
    <location>
        <begin position="540"/>
        <end position="567"/>
    </location>
</feature>